<accession>A0AAD7R3Q3</accession>
<dbReference type="PANTHER" id="PTHR47331">
    <property type="entry name" value="PHD-TYPE DOMAIN-CONTAINING PROTEIN"/>
    <property type="match status" value="1"/>
</dbReference>
<protein>
    <submittedName>
        <fullName evidence="2">Uncharacterized protein</fullName>
    </submittedName>
</protein>
<evidence type="ECO:0000313" key="2">
    <source>
        <dbReference type="EMBL" id="KAJ8361918.1"/>
    </source>
</evidence>
<comment type="caution">
    <text evidence="2">The sequence shown here is derived from an EMBL/GenBank/DDBJ whole genome shotgun (WGS) entry which is preliminary data.</text>
</comment>
<feature type="region of interest" description="Disordered" evidence="1">
    <location>
        <begin position="328"/>
        <end position="350"/>
    </location>
</feature>
<feature type="compositionally biased region" description="Basic and acidic residues" evidence="1">
    <location>
        <begin position="329"/>
        <end position="338"/>
    </location>
</feature>
<feature type="compositionally biased region" description="Basic and acidic residues" evidence="1">
    <location>
        <begin position="238"/>
        <end position="259"/>
    </location>
</feature>
<proteinExistence type="predicted"/>
<dbReference type="Pfam" id="PF03564">
    <property type="entry name" value="DUF1759"/>
    <property type="match status" value="1"/>
</dbReference>
<dbReference type="Proteomes" id="UP001221898">
    <property type="component" value="Unassembled WGS sequence"/>
</dbReference>
<evidence type="ECO:0000256" key="1">
    <source>
        <dbReference type="SAM" id="MobiDB-lite"/>
    </source>
</evidence>
<sequence>MTTNEVSLAQVLKETLATTRLPAPEPFVFKGDPLKFIEWSNCFKALIEPSCTDPAHRLYYLKKYIDGEALSVLEGTFYRSDEEAYTQAWEALNKRYGHSFIVQRAFRGKLSSWPKIGPRESLKLREFSDFLVSCKNAMPHVQGLKVLDDCEENQKLLQKLPDWATTRWNRHVTRELNAGKPYPSFKAFSDFVAEEACVACNPISSLHALKGGDEKTGKHKRLKVSTLATSAKVSQKSKRADHQDKDSSASDGDKGSRESKRPVECICCKEKHFIYKCEKFTAMSQEEKKRFILDNKMCYGCLRVGYVVKECKKRATCNICRRNHPTPLHAERPLKEAPESPPPEECASNHSVRVKSSDRTSMIVPVWLSCEAKEGPEILVYALLDTQCSSTFVDQDVCEKLNAETKPVKLKLSTMTDRGSIVNCQRAAGLKVRGYRSQQSIKLPPAYTRECIPLEQNSIPTRETAKGWTHLLSIAKELPGLLDCPVGLLIGYDCARALKPTEVISGKQRPQLPNNKYLAVVRARHLKRKLEKNPKYKEDYVKFMDGVFKDGDAEETDGSPKEGNTCREVLDTIPESERATVMNDVDLNYSEPPMQSVLGVKWSVETDTFSYNVVLSEKTATRRESYQQSQVSTTL</sequence>
<dbReference type="PANTHER" id="PTHR47331:SF5">
    <property type="entry name" value="RIBONUCLEASE H"/>
    <property type="match status" value="1"/>
</dbReference>
<dbReference type="AlphaFoldDB" id="A0AAD7R3Q3"/>
<evidence type="ECO:0000313" key="3">
    <source>
        <dbReference type="Proteomes" id="UP001221898"/>
    </source>
</evidence>
<gene>
    <name evidence="2" type="ORF">AAFF_G00412350</name>
</gene>
<dbReference type="EMBL" id="JAINUG010000831">
    <property type="protein sequence ID" value="KAJ8361918.1"/>
    <property type="molecule type" value="Genomic_DNA"/>
</dbReference>
<dbReference type="InterPro" id="IPR005312">
    <property type="entry name" value="DUF1759"/>
</dbReference>
<organism evidence="2 3">
    <name type="scientific">Aldrovandia affinis</name>
    <dbReference type="NCBI Taxonomy" id="143900"/>
    <lineage>
        <taxon>Eukaryota</taxon>
        <taxon>Metazoa</taxon>
        <taxon>Chordata</taxon>
        <taxon>Craniata</taxon>
        <taxon>Vertebrata</taxon>
        <taxon>Euteleostomi</taxon>
        <taxon>Actinopterygii</taxon>
        <taxon>Neopterygii</taxon>
        <taxon>Teleostei</taxon>
        <taxon>Notacanthiformes</taxon>
        <taxon>Halosauridae</taxon>
        <taxon>Aldrovandia</taxon>
    </lineage>
</organism>
<feature type="region of interest" description="Disordered" evidence="1">
    <location>
        <begin position="227"/>
        <end position="259"/>
    </location>
</feature>
<keyword evidence="3" id="KW-1185">Reference proteome</keyword>
<name>A0AAD7R3Q3_9TELE</name>
<reference evidence="2" key="1">
    <citation type="journal article" date="2023" name="Science">
        <title>Genome structures resolve the early diversification of teleost fishes.</title>
        <authorList>
            <person name="Parey E."/>
            <person name="Louis A."/>
            <person name="Montfort J."/>
            <person name="Bouchez O."/>
            <person name="Roques C."/>
            <person name="Iampietro C."/>
            <person name="Lluch J."/>
            <person name="Castinel A."/>
            <person name="Donnadieu C."/>
            <person name="Desvignes T."/>
            <person name="Floi Bucao C."/>
            <person name="Jouanno E."/>
            <person name="Wen M."/>
            <person name="Mejri S."/>
            <person name="Dirks R."/>
            <person name="Jansen H."/>
            <person name="Henkel C."/>
            <person name="Chen W.J."/>
            <person name="Zahm M."/>
            <person name="Cabau C."/>
            <person name="Klopp C."/>
            <person name="Thompson A.W."/>
            <person name="Robinson-Rechavi M."/>
            <person name="Braasch I."/>
            <person name="Lecointre G."/>
            <person name="Bobe J."/>
            <person name="Postlethwait J.H."/>
            <person name="Berthelot C."/>
            <person name="Roest Crollius H."/>
            <person name="Guiguen Y."/>
        </authorList>
    </citation>
    <scope>NUCLEOTIDE SEQUENCE</scope>
    <source>
        <strain evidence="2">NC1722</strain>
    </source>
</reference>